<proteinExistence type="predicted"/>
<accession>A0A438M1R4</accession>
<gene>
    <name evidence="1" type="ORF">EDD27_2137</name>
</gene>
<sequence length="247" mass="27639">MNDVRVAVPVRANLRAGRHASYGFCIEADLGHKPMRYLFGRRFTGGGGEGVAQTALFVMEPEVLSGTYVWITEDPFERTCQVQTYLPTMKKPIQVLERLVFDCLPLTDVGYIDLMAWAHPALEPIDPDGERGLVPIRPRRTELKRYEGPATVPGLHITESVTVGDGIVVSRLVHRGARQIRRWEVVEFGDAAEDRLPKRIKVSRPDSGHQSGFVRSTEAVPIPPTAFDGSPEQLREVMERRLGTRRG</sequence>
<name>A0A438M1R4_9ACTN</name>
<evidence type="ECO:0000313" key="1">
    <source>
        <dbReference type="EMBL" id="RVX39764.1"/>
    </source>
</evidence>
<dbReference type="EMBL" id="SAUN01000001">
    <property type="protein sequence ID" value="RVX39764.1"/>
    <property type="molecule type" value="Genomic_DNA"/>
</dbReference>
<dbReference type="RefSeq" id="WP_127932235.1">
    <property type="nucleotide sequence ID" value="NZ_SAUN01000001.1"/>
</dbReference>
<reference evidence="1 2" key="1">
    <citation type="submission" date="2019-01" db="EMBL/GenBank/DDBJ databases">
        <title>Sequencing the genomes of 1000 actinobacteria strains.</title>
        <authorList>
            <person name="Klenk H.-P."/>
        </authorList>
    </citation>
    <scope>NUCLEOTIDE SEQUENCE [LARGE SCALE GENOMIC DNA]</scope>
    <source>
        <strain evidence="1 2">DSM 43925</strain>
    </source>
</reference>
<dbReference type="AlphaFoldDB" id="A0A438M1R4"/>
<dbReference type="OrthoDB" id="3460550at2"/>
<keyword evidence="2" id="KW-1185">Reference proteome</keyword>
<protein>
    <submittedName>
        <fullName evidence="1">Uncharacterized protein</fullName>
    </submittedName>
</protein>
<evidence type="ECO:0000313" key="2">
    <source>
        <dbReference type="Proteomes" id="UP000284824"/>
    </source>
</evidence>
<comment type="caution">
    <text evidence="1">The sequence shown here is derived from an EMBL/GenBank/DDBJ whole genome shotgun (WGS) entry which is preliminary data.</text>
</comment>
<dbReference type="Proteomes" id="UP000284824">
    <property type="component" value="Unassembled WGS sequence"/>
</dbReference>
<organism evidence="1 2">
    <name type="scientific">Nonomuraea polychroma</name>
    <dbReference type="NCBI Taxonomy" id="46176"/>
    <lineage>
        <taxon>Bacteria</taxon>
        <taxon>Bacillati</taxon>
        <taxon>Actinomycetota</taxon>
        <taxon>Actinomycetes</taxon>
        <taxon>Streptosporangiales</taxon>
        <taxon>Streptosporangiaceae</taxon>
        <taxon>Nonomuraea</taxon>
    </lineage>
</organism>